<dbReference type="InterPro" id="IPR036661">
    <property type="entry name" value="Luciferase-like_sf"/>
</dbReference>
<comment type="similarity">
    <text evidence="1">To bacterial alkanal monooxygenase alpha and beta chains.</text>
</comment>
<evidence type="ECO:0000313" key="4">
    <source>
        <dbReference type="Proteomes" id="UP000237632"/>
    </source>
</evidence>
<dbReference type="Proteomes" id="UP000237632">
    <property type="component" value="Unassembled WGS sequence"/>
</dbReference>
<dbReference type="InterPro" id="IPR050766">
    <property type="entry name" value="Bact_Lucif_Oxidored"/>
</dbReference>
<dbReference type="InterPro" id="IPR019949">
    <property type="entry name" value="CmoO-like"/>
</dbReference>
<dbReference type="GO" id="GO:0016705">
    <property type="term" value="F:oxidoreductase activity, acting on paired donors, with incorporation or reduction of molecular oxygen"/>
    <property type="evidence" value="ECO:0007669"/>
    <property type="project" value="InterPro"/>
</dbReference>
<reference evidence="3 4" key="1">
    <citation type="submission" date="2018-03" db="EMBL/GenBank/DDBJ databases">
        <authorList>
            <person name="Nguyen K."/>
            <person name="Fouts D."/>
            <person name="Sutton G."/>
        </authorList>
    </citation>
    <scope>NUCLEOTIDE SEQUENCE [LARGE SCALE GENOMIC DNA]</scope>
    <source>
        <strain evidence="3 4">AU3578</strain>
    </source>
</reference>
<name>A0AA45BFC2_BURVI</name>
<organism evidence="3 4">
    <name type="scientific">Burkholderia vietnamiensis</name>
    <dbReference type="NCBI Taxonomy" id="60552"/>
    <lineage>
        <taxon>Bacteria</taxon>
        <taxon>Pseudomonadati</taxon>
        <taxon>Pseudomonadota</taxon>
        <taxon>Betaproteobacteria</taxon>
        <taxon>Burkholderiales</taxon>
        <taxon>Burkholderiaceae</taxon>
        <taxon>Burkholderia</taxon>
        <taxon>Burkholderia cepacia complex</taxon>
    </lineage>
</organism>
<dbReference type="InterPro" id="IPR011251">
    <property type="entry name" value="Luciferase-like_dom"/>
</dbReference>
<dbReference type="EMBL" id="PVHK01000056">
    <property type="protein sequence ID" value="PRH42656.1"/>
    <property type="molecule type" value="Genomic_DNA"/>
</dbReference>
<dbReference type="SUPFAM" id="SSF51679">
    <property type="entry name" value="Bacterial luciferase-like"/>
    <property type="match status" value="1"/>
</dbReference>
<dbReference type="PANTHER" id="PTHR30137">
    <property type="entry name" value="LUCIFERASE-LIKE MONOOXYGENASE"/>
    <property type="match status" value="1"/>
</dbReference>
<protein>
    <submittedName>
        <fullName evidence="3">Alkane 1-monooxygenase</fullName>
    </submittedName>
</protein>
<dbReference type="PANTHER" id="PTHR30137:SF20">
    <property type="entry name" value="N-ACETYL-S-ALKYLCYSTEINE MONOOXYGENASE"/>
    <property type="match status" value="1"/>
</dbReference>
<dbReference type="Gene3D" id="3.20.20.30">
    <property type="entry name" value="Luciferase-like domain"/>
    <property type="match status" value="1"/>
</dbReference>
<evidence type="ECO:0000313" key="3">
    <source>
        <dbReference type="EMBL" id="PRH42656.1"/>
    </source>
</evidence>
<dbReference type="Pfam" id="PF00296">
    <property type="entry name" value="Bac_luciferase"/>
    <property type="match status" value="1"/>
</dbReference>
<evidence type="ECO:0000256" key="1">
    <source>
        <dbReference type="ARBA" id="ARBA00007789"/>
    </source>
</evidence>
<comment type="caution">
    <text evidence="3">The sequence shown here is derived from an EMBL/GenBank/DDBJ whole genome shotgun (WGS) entry which is preliminary data.</text>
</comment>
<evidence type="ECO:0000259" key="2">
    <source>
        <dbReference type="Pfam" id="PF00296"/>
    </source>
</evidence>
<proteinExistence type="predicted"/>
<accession>A0AA45BFC2</accession>
<sequence length="349" mass="36925">MSYSLSLLDKSPIADGASAADALRFTTTLAQRAEQLGYERFWVAEHHGAPGLASSAPEIVVAHLLAHTSRIRVGSGGVMLQHYSPFKVAETFKLLAALGPGRVDLGIGKAPGGLPLTTRALQWGHDHARKPDFATRLATLDAFLGWGVAEDHPLAGAVALPVPPHAPERIPLGGSPDSAALAARHGWRFCYAGHFNGDDANLVRSLAAYRDAGGTRPLVALYAVAAATRDEAERLIGALRIFKLQFAGGSSFNLASAQAAAEFARQSGASDYRIDELRPTVLADTPERIHRALDALSRRLDVDAFVIDSPVTDYAARLASTEWLGGAQSISRAQPAVAAERAPSPDHNA</sequence>
<dbReference type="GO" id="GO:0005829">
    <property type="term" value="C:cytosol"/>
    <property type="evidence" value="ECO:0007669"/>
    <property type="project" value="TreeGrafter"/>
</dbReference>
<gene>
    <name evidence="3" type="ORF">C6T65_09125</name>
</gene>
<dbReference type="RefSeq" id="WP_105856510.1">
    <property type="nucleotide sequence ID" value="NZ_PVHK01000056.1"/>
</dbReference>
<feature type="domain" description="Luciferase-like" evidence="2">
    <location>
        <begin position="13"/>
        <end position="296"/>
    </location>
</feature>
<dbReference type="NCBIfam" id="TIGR03558">
    <property type="entry name" value="oxido_grp_1"/>
    <property type="match status" value="1"/>
</dbReference>
<dbReference type="AlphaFoldDB" id="A0AA45BFC2"/>